<feature type="region of interest" description="Disordered" evidence="1">
    <location>
        <begin position="117"/>
        <end position="148"/>
    </location>
</feature>
<evidence type="ECO:0000313" key="4">
    <source>
        <dbReference type="Proteomes" id="UP000494330"/>
    </source>
</evidence>
<dbReference type="Gene3D" id="3.40.50.150">
    <property type="entry name" value="Vaccinia Virus protein VP39"/>
    <property type="match status" value="2"/>
</dbReference>
<proteinExistence type="predicted"/>
<protein>
    <submittedName>
        <fullName evidence="3">Phytanoyl-CoA dioxygenase</fullName>
    </submittedName>
</protein>
<dbReference type="Proteomes" id="UP000494330">
    <property type="component" value="Unassembled WGS sequence"/>
</dbReference>
<dbReference type="SUPFAM" id="SSF53335">
    <property type="entry name" value="S-adenosyl-L-methionine-dependent methyltransferases"/>
    <property type="match status" value="1"/>
</dbReference>
<dbReference type="InterPro" id="IPR029063">
    <property type="entry name" value="SAM-dependent_MTases_sf"/>
</dbReference>
<dbReference type="Pfam" id="PF05711">
    <property type="entry name" value="TylF"/>
    <property type="match status" value="1"/>
</dbReference>
<dbReference type="PANTHER" id="PTHR40036:SF1">
    <property type="entry name" value="MACROCIN O-METHYLTRANSFERASE"/>
    <property type="match status" value="1"/>
</dbReference>
<gene>
    <name evidence="3" type="ORF">BPA30113_06496</name>
</gene>
<evidence type="ECO:0000256" key="1">
    <source>
        <dbReference type="SAM" id="MobiDB-lite"/>
    </source>
</evidence>
<keyword evidence="4" id="KW-1185">Reference proteome</keyword>
<name>A0A6P2RMQ7_9BURK</name>
<organism evidence="3 4">
    <name type="scientific">Burkholderia paludis</name>
    <dbReference type="NCBI Taxonomy" id="1506587"/>
    <lineage>
        <taxon>Bacteria</taxon>
        <taxon>Pseudomonadati</taxon>
        <taxon>Pseudomonadota</taxon>
        <taxon>Betaproteobacteria</taxon>
        <taxon>Burkholderiales</taxon>
        <taxon>Burkholderiaceae</taxon>
        <taxon>Burkholderia</taxon>
        <taxon>Burkholderia cepacia complex</taxon>
    </lineage>
</organism>
<dbReference type="GO" id="GO:0051213">
    <property type="term" value="F:dioxygenase activity"/>
    <property type="evidence" value="ECO:0007669"/>
    <property type="project" value="UniProtKB-KW"/>
</dbReference>
<accession>A0A6P2RMQ7</accession>
<evidence type="ECO:0000313" key="3">
    <source>
        <dbReference type="EMBL" id="VWC34526.1"/>
    </source>
</evidence>
<dbReference type="Pfam" id="PF08241">
    <property type="entry name" value="Methyltransf_11"/>
    <property type="match status" value="1"/>
</dbReference>
<dbReference type="InterPro" id="IPR013216">
    <property type="entry name" value="Methyltransf_11"/>
</dbReference>
<dbReference type="PANTHER" id="PTHR40036">
    <property type="entry name" value="MACROCIN O-METHYLTRANSFERASE"/>
    <property type="match status" value="1"/>
</dbReference>
<evidence type="ECO:0000259" key="2">
    <source>
        <dbReference type="Pfam" id="PF08241"/>
    </source>
</evidence>
<feature type="domain" description="Methyltransferase type 11" evidence="2">
    <location>
        <begin position="2"/>
        <end position="45"/>
    </location>
</feature>
<keyword evidence="3" id="KW-0223">Dioxygenase</keyword>
<reference evidence="3 4" key="1">
    <citation type="submission" date="2019-09" db="EMBL/GenBank/DDBJ databases">
        <authorList>
            <person name="Depoorter E."/>
        </authorList>
    </citation>
    <scope>NUCLEOTIDE SEQUENCE [LARGE SCALE GENOMIC DNA]</scope>
    <source>
        <strain evidence="3">LMG 30113</strain>
    </source>
</reference>
<dbReference type="GO" id="GO:0008757">
    <property type="term" value="F:S-adenosylmethionine-dependent methyltransferase activity"/>
    <property type="evidence" value="ECO:0007669"/>
    <property type="project" value="InterPro"/>
</dbReference>
<dbReference type="AlphaFoldDB" id="A0A6P2RMQ7"/>
<dbReference type="CDD" id="cd02440">
    <property type="entry name" value="AdoMet_MTases"/>
    <property type="match status" value="1"/>
</dbReference>
<dbReference type="InterPro" id="IPR008884">
    <property type="entry name" value="TylF_MeTrfase"/>
</dbReference>
<sequence>MHALPYPDQSFDLVVHSDTLEHVANPVHALAECRRVLKPNGYLCFTVPVVVGRMTRSRNGLPGSFHGAPGTNADDHLVHTEYGADAWRQIMQAGFDNVTIHTVEYPAALAFACRNGTRPDQGSGAPRPLSEDTPAGNEDKSEHPVALPPDFDAEEYLGLNPDVREAGIDPVEHYLRFGHKENRAYKGLARALRPSLDKPYEFDGLRSMHNHDFMEHPDFVEAYGRGVQAAGADYQWYWRVHMGLWAARAAIRVAGDFVECGVNRGFLSSAIMKLLNWDSTGRTFYLLDTFKGIDARYVSGLEKDAGVLARNQRDLDSGFYTENIEQVRSNFSEWHNTKIVVGSIPETLSEIKSEAVAFLHIDLNCSPPEVAAIESLWNRIPTGGMVLLDDYAYYGYQSQKDGMDAWARANNVPIASLPTGQGLIVKA</sequence>
<keyword evidence="3" id="KW-0560">Oxidoreductase</keyword>
<dbReference type="EMBL" id="CABVQD010000036">
    <property type="protein sequence ID" value="VWC34526.1"/>
    <property type="molecule type" value="Genomic_DNA"/>
</dbReference>